<evidence type="ECO:0000313" key="7">
    <source>
        <dbReference type="Proteomes" id="UP000461730"/>
    </source>
</evidence>
<dbReference type="CDD" id="cd02966">
    <property type="entry name" value="TlpA_like_family"/>
    <property type="match status" value="1"/>
</dbReference>
<accession>A0A7K1U4W9</accession>
<dbReference type="Pfam" id="PF14289">
    <property type="entry name" value="DUF4369"/>
    <property type="match status" value="1"/>
</dbReference>
<keyword evidence="7" id="KW-1185">Reference proteome</keyword>
<keyword evidence="3" id="KW-1015">Disulfide bond</keyword>
<dbReference type="GO" id="GO:0016209">
    <property type="term" value="F:antioxidant activity"/>
    <property type="evidence" value="ECO:0007669"/>
    <property type="project" value="InterPro"/>
</dbReference>
<dbReference type="PROSITE" id="PS51352">
    <property type="entry name" value="THIOREDOXIN_2"/>
    <property type="match status" value="1"/>
</dbReference>
<sequence>MAGSAKRKSGKYQPVTERWLRINLINKIVKQNTMKLLPILFLLPTVCTAFDGPGKGYTIKGNIAGMQSGTAYLSHTWKEKEITDSVAVVNGAFTFKGVTPEPLIYTLKLSGNKQAASFFVENLPMTVTADKDSLFKAKVTGSREQDIFKEFYNVRWKIVTETAGGIYRRIDSVTEKGKVKMDEPTRKAFDKEWAFVEKLNDSVITEYVKTYPDAIASAVVVHDRYIAYPYPDRAEALWPVFTKKVQQSFYGKQIKAAVELAAKTAIGKTAPEFAMADSTGKMIKLSNFRGKYVLVDFWASWCGPCRKENPNVVKAYQAYHDKGFEIIGVSLDSKKEAWLKAIAADGLTWTHVSDLKGWQNTAAAAYGVKSVPASFLLDKDGKIVGKGLRGEELHKKLESLLN</sequence>
<organism evidence="6 7">
    <name type="scientific">Chitinophaga tropicalis</name>
    <dbReference type="NCBI Taxonomy" id="2683588"/>
    <lineage>
        <taxon>Bacteria</taxon>
        <taxon>Pseudomonadati</taxon>
        <taxon>Bacteroidota</taxon>
        <taxon>Chitinophagia</taxon>
        <taxon>Chitinophagales</taxon>
        <taxon>Chitinophagaceae</taxon>
        <taxon>Chitinophaga</taxon>
    </lineage>
</organism>
<dbReference type="InterPro" id="IPR000866">
    <property type="entry name" value="AhpC/TSA"/>
</dbReference>
<keyword evidence="2" id="KW-0201">Cytochrome c-type biogenesis</keyword>
<comment type="caution">
    <text evidence="6">The sequence shown here is derived from an EMBL/GenBank/DDBJ whole genome shotgun (WGS) entry which is preliminary data.</text>
</comment>
<dbReference type="AlphaFoldDB" id="A0A7K1U4W9"/>
<feature type="domain" description="Thioredoxin" evidence="5">
    <location>
        <begin position="264"/>
        <end position="402"/>
    </location>
</feature>
<dbReference type="EMBL" id="WRXN01000005">
    <property type="protein sequence ID" value="MVT09408.1"/>
    <property type="molecule type" value="Genomic_DNA"/>
</dbReference>
<dbReference type="InterPro" id="IPR025380">
    <property type="entry name" value="DUF4369"/>
</dbReference>
<name>A0A7K1U4W9_9BACT</name>
<dbReference type="InterPro" id="IPR050553">
    <property type="entry name" value="Thioredoxin_ResA/DsbE_sf"/>
</dbReference>
<evidence type="ECO:0000259" key="5">
    <source>
        <dbReference type="PROSITE" id="PS51352"/>
    </source>
</evidence>
<comment type="subcellular location">
    <subcellularLocation>
        <location evidence="1">Cell envelope</location>
    </subcellularLocation>
</comment>
<evidence type="ECO:0000256" key="4">
    <source>
        <dbReference type="ARBA" id="ARBA00023284"/>
    </source>
</evidence>
<evidence type="ECO:0000256" key="3">
    <source>
        <dbReference type="ARBA" id="ARBA00023157"/>
    </source>
</evidence>
<dbReference type="GO" id="GO:0030313">
    <property type="term" value="C:cell envelope"/>
    <property type="evidence" value="ECO:0007669"/>
    <property type="project" value="UniProtKB-SubCell"/>
</dbReference>
<dbReference type="InterPro" id="IPR013766">
    <property type="entry name" value="Thioredoxin_domain"/>
</dbReference>
<dbReference type="SUPFAM" id="SSF52833">
    <property type="entry name" value="Thioredoxin-like"/>
    <property type="match status" value="1"/>
</dbReference>
<dbReference type="Gene3D" id="3.40.30.10">
    <property type="entry name" value="Glutaredoxin"/>
    <property type="match status" value="1"/>
</dbReference>
<reference evidence="6 7" key="1">
    <citation type="submission" date="2019-12" db="EMBL/GenBank/DDBJ databases">
        <title>Chitinophaga sp. strain ysch24 (GDMCC 1.1355), whole genome shotgun sequence.</title>
        <authorList>
            <person name="Zhang X."/>
        </authorList>
    </citation>
    <scope>NUCLEOTIDE SEQUENCE [LARGE SCALE GENOMIC DNA]</scope>
    <source>
        <strain evidence="7">ysch24</strain>
    </source>
</reference>
<dbReference type="InterPro" id="IPR017937">
    <property type="entry name" value="Thioredoxin_CS"/>
</dbReference>
<dbReference type="Proteomes" id="UP000461730">
    <property type="component" value="Unassembled WGS sequence"/>
</dbReference>
<dbReference type="PROSITE" id="PS00194">
    <property type="entry name" value="THIOREDOXIN_1"/>
    <property type="match status" value="1"/>
</dbReference>
<dbReference type="GO" id="GO:0017004">
    <property type="term" value="P:cytochrome complex assembly"/>
    <property type="evidence" value="ECO:0007669"/>
    <property type="project" value="UniProtKB-KW"/>
</dbReference>
<dbReference type="InterPro" id="IPR036249">
    <property type="entry name" value="Thioredoxin-like_sf"/>
</dbReference>
<evidence type="ECO:0000256" key="2">
    <source>
        <dbReference type="ARBA" id="ARBA00022748"/>
    </source>
</evidence>
<evidence type="ECO:0000313" key="6">
    <source>
        <dbReference type="EMBL" id="MVT09408.1"/>
    </source>
</evidence>
<proteinExistence type="predicted"/>
<gene>
    <name evidence="6" type="ORF">GO493_14145</name>
</gene>
<protein>
    <submittedName>
        <fullName evidence="6">Redoxin domain-containing protein</fullName>
    </submittedName>
</protein>
<evidence type="ECO:0000256" key="1">
    <source>
        <dbReference type="ARBA" id="ARBA00004196"/>
    </source>
</evidence>
<keyword evidence="4" id="KW-0676">Redox-active center</keyword>
<dbReference type="GO" id="GO:0016491">
    <property type="term" value="F:oxidoreductase activity"/>
    <property type="evidence" value="ECO:0007669"/>
    <property type="project" value="InterPro"/>
</dbReference>
<dbReference type="PANTHER" id="PTHR42852">
    <property type="entry name" value="THIOL:DISULFIDE INTERCHANGE PROTEIN DSBE"/>
    <property type="match status" value="1"/>
</dbReference>
<dbReference type="PANTHER" id="PTHR42852:SF6">
    <property type="entry name" value="THIOL:DISULFIDE INTERCHANGE PROTEIN DSBE"/>
    <property type="match status" value="1"/>
</dbReference>
<dbReference type="Pfam" id="PF00578">
    <property type="entry name" value="AhpC-TSA"/>
    <property type="match status" value="1"/>
</dbReference>